<dbReference type="Gene3D" id="1.20.1290.10">
    <property type="entry name" value="AhpD-like"/>
    <property type="match status" value="1"/>
</dbReference>
<evidence type="ECO:0000313" key="2">
    <source>
        <dbReference type="EMBL" id="CAE0442068.1"/>
    </source>
</evidence>
<protein>
    <recommendedName>
        <fullName evidence="1">Carboxymuconolactone decarboxylase-like domain-containing protein</fullName>
    </recommendedName>
</protein>
<feature type="domain" description="Carboxymuconolactone decarboxylase-like" evidence="1">
    <location>
        <begin position="37"/>
        <end position="99"/>
    </location>
</feature>
<gene>
    <name evidence="2" type="ORF">ASTO00021_LOCUS12186</name>
</gene>
<dbReference type="InterPro" id="IPR003779">
    <property type="entry name" value="CMD-like"/>
</dbReference>
<reference evidence="2" key="1">
    <citation type="submission" date="2021-01" db="EMBL/GenBank/DDBJ databases">
        <authorList>
            <person name="Corre E."/>
            <person name="Pelletier E."/>
            <person name="Niang G."/>
            <person name="Scheremetjew M."/>
            <person name="Finn R."/>
            <person name="Kale V."/>
            <person name="Holt S."/>
            <person name="Cochrane G."/>
            <person name="Meng A."/>
            <person name="Brown T."/>
            <person name="Cohen L."/>
        </authorList>
    </citation>
    <scope>NUCLEOTIDE SEQUENCE</scope>
    <source>
        <strain evidence="2">GSBS06</strain>
    </source>
</reference>
<dbReference type="Pfam" id="PF02627">
    <property type="entry name" value="CMD"/>
    <property type="match status" value="1"/>
</dbReference>
<dbReference type="AlphaFoldDB" id="A0A7S3PK71"/>
<dbReference type="InterPro" id="IPR029032">
    <property type="entry name" value="AhpD-like"/>
</dbReference>
<accession>A0A7S3PK71</accession>
<dbReference type="EMBL" id="HBIN01016058">
    <property type="protein sequence ID" value="CAE0442068.1"/>
    <property type="molecule type" value="Transcribed_RNA"/>
</dbReference>
<dbReference type="PANTHER" id="PTHR34846:SF5">
    <property type="entry name" value="CARBOXYMUCONOLACTONE DECARBOXYLASE-LIKE DOMAIN-CONTAINING PROTEIN"/>
    <property type="match status" value="1"/>
</dbReference>
<organism evidence="2">
    <name type="scientific">Aplanochytrium stocchinoi</name>
    <dbReference type="NCBI Taxonomy" id="215587"/>
    <lineage>
        <taxon>Eukaryota</taxon>
        <taxon>Sar</taxon>
        <taxon>Stramenopiles</taxon>
        <taxon>Bigyra</taxon>
        <taxon>Labyrinthulomycetes</taxon>
        <taxon>Thraustochytrida</taxon>
        <taxon>Thraustochytriidae</taxon>
        <taxon>Aplanochytrium</taxon>
    </lineage>
</organism>
<proteinExistence type="predicted"/>
<evidence type="ECO:0000259" key="1">
    <source>
        <dbReference type="Pfam" id="PF02627"/>
    </source>
</evidence>
<dbReference type="PANTHER" id="PTHR34846">
    <property type="entry name" value="4-CARBOXYMUCONOLACTONE DECARBOXYLASE FAMILY PROTEIN (AFU_ORTHOLOGUE AFUA_6G11590)"/>
    <property type="match status" value="1"/>
</dbReference>
<name>A0A7S3PK71_9STRA</name>
<dbReference type="SUPFAM" id="SSF69118">
    <property type="entry name" value="AhpD-like"/>
    <property type="match status" value="1"/>
</dbReference>
<sequence length="185" mass="21308">MAPRVEYIEVRDMVPELKSRFNSGKQLNIFKAIANHPELANSWLKFADHVVGKTQTLPPRDRELVILRIGWLCQSDYEFGQHVRIGLRTGVKEDEIKKLTARFAHEQPGWAENERLLLEATDELKNSSKISDRTWSALTKFYSTRQLMDVVFAVGQYNMVSMFLNTLQVEREEGVVGFPISPSRL</sequence>
<dbReference type="GO" id="GO:0051920">
    <property type="term" value="F:peroxiredoxin activity"/>
    <property type="evidence" value="ECO:0007669"/>
    <property type="project" value="InterPro"/>
</dbReference>